<feature type="transmembrane region" description="Helical" evidence="1">
    <location>
        <begin position="354"/>
        <end position="374"/>
    </location>
</feature>
<feature type="transmembrane region" description="Helical" evidence="1">
    <location>
        <begin position="97"/>
        <end position="119"/>
    </location>
</feature>
<feature type="transmembrane region" description="Helical" evidence="1">
    <location>
        <begin position="47"/>
        <end position="67"/>
    </location>
</feature>
<protein>
    <submittedName>
        <fullName evidence="2">ABC-2 family transporter protein</fullName>
    </submittedName>
</protein>
<feature type="transmembrane region" description="Helical" evidence="1">
    <location>
        <begin position="20"/>
        <end position="41"/>
    </location>
</feature>
<reference evidence="2 3" key="1">
    <citation type="submission" date="2019-02" db="EMBL/GenBank/DDBJ databases">
        <title>Deep-cultivation of Planctomycetes and their phenomic and genomic characterization uncovers novel biology.</title>
        <authorList>
            <person name="Wiegand S."/>
            <person name="Jogler M."/>
            <person name="Boedeker C."/>
            <person name="Pinto D."/>
            <person name="Vollmers J."/>
            <person name="Rivas-Marin E."/>
            <person name="Kohn T."/>
            <person name="Peeters S.H."/>
            <person name="Heuer A."/>
            <person name="Rast P."/>
            <person name="Oberbeckmann S."/>
            <person name="Bunk B."/>
            <person name="Jeske O."/>
            <person name="Meyerdierks A."/>
            <person name="Storesund J.E."/>
            <person name="Kallscheuer N."/>
            <person name="Luecker S."/>
            <person name="Lage O.M."/>
            <person name="Pohl T."/>
            <person name="Merkel B.J."/>
            <person name="Hornburger P."/>
            <person name="Mueller R.-W."/>
            <person name="Bruemmer F."/>
            <person name="Labrenz M."/>
            <person name="Spormann A.M."/>
            <person name="Op den Camp H."/>
            <person name="Overmann J."/>
            <person name="Amann R."/>
            <person name="Jetten M.S.M."/>
            <person name="Mascher T."/>
            <person name="Medema M.H."/>
            <person name="Devos D.P."/>
            <person name="Kaster A.-K."/>
            <person name="Ovreas L."/>
            <person name="Rohde M."/>
            <person name="Galperin M.Y."/>
            <person name="Jogler C."/>
        </authorList>
    </citation>
    <scope>NUCLEOTIDE SEQUENCE [LARGE SCALE GENOMIC DNA]</scope>
    <source>
        <strain evidence="2 3">Mal4</strain>
    </source>
</reference>
<feature type="transmembrane region" description="Helical" evidence="1">
    <location>
        <begin position="312"/>
        <end position="334"/>
    </location>
</feature>
<evidence type="ECO:0000313" key="3">
    <source>
        <dbReference type="Proteomes" id="UP000320496"/>
    </source>
</evidence>
<dbReference type="KEGG" id="mri:Mal4_06290"/>
<accession>A0A517Z1J8</accession>
<keyword evidence="1" id="KW-1133">Transmembrane helix</keyword>
<feature type="transmembrane region" description="Helical" evidence="1">
    <location>
        <begin position="395"/>
        <end position="421"/>
    </location>
</feature>
<feature type="transmembrane region" description="Helical" evidence="1">
    <location>
        <begin position="461"/>
        <end position="481"/>
    </location>
</feature>
<dbReference type="RefSeq" id="WP_145367017.1">
    <property type="nucleotide sequence ID" value="NZ_CP036275.1"/>
</dbReference>
<evidence type="ECO:0000256" key="1">
    <source>
        <dbReference type="SAM" id="Phobius"/>
    </source>
</evidence>
<feature type="transmembrane region" description="Helical" evidence="1">
    <location>
        <begin position="433"/>
        <end position="454"/>
    </location>
</feature>
<keyword evidence="3" id="KW-1185">Reference proteome</keyword>
<dbReference type="EMBL" id="CP036275">
    <property type="protein sequence ID" value="QDU36344.1"/>
    <property type="molecule type" value="Genomic_DNA"/>
</dbReference>
<feature type="transmembrane region" description="Helical" evidence="1">
    <location>
        <begin position="150"/>
        <end position="170"/>
    </location>
</feature>
<sequence length="539" mass="58842">MTSQLASLVWKEFHERKWMLLAGIAWMVLCVIYAVSYQLVWWTREPVGTFAGVCLLYGLFASVFLAMRTSVGEVTRKTFGFSRALPVSTRRLAWARLLGASSCIVIPIAVGALLLSLALGTGVIEQTQLRSTCGPLSGRETAPWLEAIRLVWSVAAVHCAASVEMLLVLSITGTRCRSESQVGFVGALLALAWMLAVVVVIERFRFQLPAEILFPHTMAIPFSYKSENGVGYSEVSMPDSVGLPLVGNLLLLLGLGSWFAHRYATRPVDSVAGQRWRWWRPRLPAVLSRLSMRWPDRTAALIWLDLRQSVPMAVAGLLLAILFAAVETGIYAHVGTHATDVEVTVGRLGGALHKGALIVGIFWGAVVGAGIFASELRPNLEQFWRSRPISPSAWFWVKYICGLIAVLGVLDLVAVAAGYRYAGFEDEMTRVSISYVACYPLIHACGYSLAVAGICWLRKPAWGAACGVGVLMAQEIVPSLFDGGVEFGTTAVYHALRHDELQGHLNLWQHGYPVVYGATALMTIGAALLARRAIAREDR</sequence>
<evidence type="ECO:0000313" key="2">
    <source>
        <dbReference type="EMBL" id="QDU36344.1"/>
    </source>
</evidence>
<dbReference type="Proteomes" id="UP000320496">
    <property type="component" value="Chromosome"/>
</dbReference>
<name>A0A517Z1J8_9PLAN</name>
<keyword evidence="1" id="KW-0472">Membrane</keyword>
<dbReference type="AlphaFoldDB" id="A0A517Z1J8"/>
<feature type="transmembrane region" description="Helical" evidence="1">
    <location>
        <begin position="511"/>
        <end position="530"/>
    </location>
</feature>
<dbReference type="OrthoDB" id="278798at2"/>
<proteinExistence type="predicted"/>
<feature type="transmembrane region" description="Helical" evidence="1">
    <location>
        <begin position="241"/>
        <end position="260"/>
    </location>
</feature>
<organism evidence="2 3">
    <name type="scientific">Maioricimonas rarisocia</name>
    <dbReference type="NCBI Taxonomy" id="2528026"/>
    <lineage>
        <taxon>Bacteria</taxon>
        <taxon>Pseudomonadati</taxon>
        <taxon>Planctomycetota</taxon>
        <taxon>Planctomycetia</taxon>
        <taxon>Planctomycetales</taxon>
        <taxon>Planctomycetaceae</taxon>
        <taxon>Maioricimonas</taxon>
    </lineage>
</organism>
<keyword evidence="1" id="KW-0812">Transmembrane</keyword>
<feature type="transmembrane region" description="Helical" evidence="1">
    <location>
        <begin position="182"/>
        <end position="201"/>
    </location>
</feature>
<gene>
    <name evidence="2" type="ORF">Mal4_06290</name>
</gene>